<dbReference type="SUPFAM" id="SSF53901">
    <property type="entry name" value="Thiolase-like"/>
    <property type="match status" value="2"/>
</dbReference>
<organism evidence="2 3">
    <name type="scientific">Jiangella alba</name>
    <dbReference type="NCBI Taxonomy" id="561176"/>
    <lineage>
        <taxon>Bacteria</taxon>
        <taxon>Bacillati</taxon>
        <taxon>Actinomycetota</taxon>
        <taxon>Actinomycetes</taxon>
        <taxon>Jiangellales</taxon>
        <taxon>Jiangellaceae</taxon>
        <taxon>Jiangella</taxon>
    </lineage>
</organism>
<dbReference type="EMBL" id="FNUC01000003">
    <property type="protein sequence ID" value="SEE58191.1"/>
    <property type="molecule type" value="Genomic_DNA"/>
</dbReference>
<name>A0A1H5K245_9ACTN</name>
<dbReference type="RefSeq" id="WP_069110831.1">
    <property type="nucleotide sequence ID" value="NZ_FNUC01000003.1"/>
</dbReference>
<dbReference type="PANTHER" id="PTHR42870">
    <property type="entry name" value="ACETYL-COA C-ACETYLTRANSFERASE"/>
    <property type="match status" value="1"/>
</dbReference>
<dbReference type="Pfam" id="PF22691">
    <property type="entry name" value="Thiolase_C_1"/>
    <property type="match status" value="1"/>
</dbReference>
<dbReference type="STRING" id="561176.SAMN04488561_1833"/>
<reference evidence="3" key="1">
    <citation type="submission" date="2016-10" db="EMBL/GenBank/DDBJ databases">
        <authorList>
            <person name="Varghese N."/>
            <person name="Submissions S."/>
        </authorList>
    </citation>
    <scope>NUCLEOTIDE SEQUENCE [LARGE SCALE GENOMIC DNA]</scope>
    <source>
        <strain evidence="3">DSM 45237</strain>
    </source>
</reference>
<dbReference type="Gene3D" id="3.40.47.10">
    <property type="match status" value="1"/>
</dbReference>
<dbReference type="Proteomes" id="UP000181980">
    <property type="component" value="Unassembled WGS sequence"/>
</dbReference>
<dbReference type="AlphaFoldDB" id="A0A1H5K245"/>
<keyword evidence="2" id="KW-0808">Transferase</keyword>
<sequence>MTRVAIVGIHEYPSRLTDGTVDALRIKAHSAARALDDAGLSWRDVDALYDTGDGLAWPGLYMPEYFDLDLRILDTTAVGGSAYEFQVGRALADLGTGRANVALLTYGATTRSAKRKVGLDSASVRAEPDNPMTDMEDCWGSTLVADYAMVAARYLHDHGITAEDLAEIAVTARYHAMRNPAAVRAIDELKLRPGPGEITVDDVLSSPLVADPLRVLDCCMVSDGGGAVLLATEAVARGCRSRPVWVLGAGQTSRFRRNGDDLTLTGAARSGPAAFEQAGITPEDVDIAMIYDSFTITALSALEDLGFCGKGEAGDYIKGGRLRYDQPGAPALNTDGGGLSSNHPGQRGIFLLIEAVRQLRGESTAQVTDASIAVAHGTGGTLGRRHASGTVVLGKEAA</sequence>
<dbReference type="InterPro" id="IPR016039">
    <property type="entry name" value="Thiolase-like"/>
</dbReference>
<evidence type="ECO:0000313" key="3">
    <source>
        <dbReference type="Proteomes" id="UP000181980"/>
    </source>
</evidence>
<dbReference type="OrthoDB" id="3208853at2"/>
<dbReference type="PANTHER" id="PTHR42870:SF1">
    <property type="entry name" value="NON-SPECIFIC LIPID-TRANSFER PROTEIN-LIKE 2"/>
    <property type="match status" value="1"/>
</dbReference>
<accession>A0A1H5K245</accession>
<dbReference type="GO" id="GO:0016746">
    <property type="term" value="F:acyltransferase activity"/>
    <property type="evidence" value="ECO:0007669"/>
    <property type="project" value="InterPro"/>
</dbReference>
<evidence type="ECO:0000259" key="1">
    <source>
        <dbReference type="Pfam" id="PF22691"/>
    </source>
</evidence>
<feature type="domain" description="Thiolase C-terminal" evidence="1">
    <location>
        <begin position="257"/>
        <end position="386"/>
    </location>
</feature>
<proteinExistence type="predicted"/>
<evidence type="ECO:0000313" key="2">
    <source>
        <dbReference type="EMBL" id="SEE58191.1"/>
    </source>
</evidence>
<dbReference type="CDD" id="cd00829">
    <property type="entry name" value="SCP-x_thiolase"/>
    <property type="match status" value="1"/>
</dbReference>
<protein>
    <submittedName>
        <fullName evidence="2">Acetyl-CoA C-acetyltransferase</fullName>
    </submittedName>
</protein>
<gene>
    <name evidence="2" type="ORF">SAMN04488561_1833</name>
</gene>
<dbReference type="InterPro" id="IPR055140">
    <property type="entry name" value="Thiolase_C_2"/>
</dbReference>
<keyword evidence="3" id="KW-1185">Reference proteome</keyword>